<name>A0AA88RI15_9ASTE</name>
<feature type="domain" description="Small EDRK-rich factor-like N-terminal" evidence="3">
    <location>
        <begin position="10"/>
        <end position="39"/>
    </location>
</feature>
<comment type="caution">
    <text evidence="4">The sequence shown here is derived from an EMBL/GenBank/DDBJ whole genome shotgun (WGS) entry which is preliminary data.</text>
</comment>
<feature type="compositionally biased region" description="Low complexity" evidence="2">
    <location>
        <begin position="53"/>
        <end position="66"/>
    </location>
</feature>
<dbReference type="InterPro" id="IPR040211">
    <property type="entry name" value="SERF1/2-like"/>
</dbReference>
<reference evidence="4" key="1">
    <citation type="submission" date="2022-12" db="EMBL/GenBank/DDBJ databases">
        <title>Draft genome assemblies for two species of Escallonia (Escalloniales).</title>
        <authorList>
            <person name="Chanderbali A."/>
            <person name="Dervinis C."/>
            <person name="Anghel I."/>
            <person name="Soltis D."/>
            <person name="Soltis P."/>
            <person name="Zapata F."/>
        </authorList>
    </citation>
    <scope>NUCLEOTIDE SEQUENCE</scope>
    <source>
        <strain evidence="4">UCBG92.1500</strain>
        <tissue evidence="4">Leaf</tissue>
    </source>
</reference>
<evidence type="ECO:0000259" key="3">
    <source>
        <dbReference type="Pfam" id="PF04419"/>
    </source>
</evidence>
<evidence type="ECO:0000256" key="1">
    <source>
        <dbReference type="ARBA" id="ARBA00007309"/>
    </source>
</evidence>
<gene>
    <name evidence="4" type="ORF">RJ640_025427</name>
</gene>
<evidence type="ECO:0000313" key="5">
    <source>
        <dbReference type="Proteomes" id="UP001187471"/>
    </source>
</evidence>
<organism evidence="4 5">
    <name type="scientific">Escallonia rubra</name>
    <dbReference type="NCBI Taxonomy" id="112253"/>
    <lineage>
        <taxon>Eukaryota</taxon>
        <taxon>Viridiplantae</taxon>
        <taxon>Streptophyta</taxon>
        <taxon>Embryophyta</taxon>
        <taxon>Tracheophyta</taxon>
        <taxon>Spermatophyta</taxon>
        <taxon>Magnoliopsida</taxon>
        <taxon>eudicotyledons</taxon>
        <taxon>Gunneridae</taxon>
        <taxon>Pentapetalae</taxon>
        <taxon>asterids</taxon>
        <taxon>campanulids</taxon>
        <taxon>Escalloniales</taxon>
        <taxon>Escalloniaceae</taxon>
        <taxon>Escallonia</taxon>
    </lineage>
</organism>
<dbReference type="PANTHER" id="PTHR13596">
    <property type="entry name" value="SMALL EDRK-RICH FACTOR 1"/>
    <property type="match status" value="1"/>
</dbReference>
<dbReference type="Proteomes" id="UP001187471">
    <property type="component" value="Unassembled WGS sequence"/>
</dbReference>
<keyword evidence="5" id="KW-1185">Reference proteome</keyword>
<feature type="compositionally biased region" description="Basic and acidic residues" evidence="2">
    <location>
        <begin position="36"/>
        <end position="51"/>
    </location>
</feature>
<feature type="region of interest" description="Disordered" evidence="2">
    <location>
        <begin position="1"/>
        <end position="66"/>
    </location>
</feature>
<evidence type="ECO:0000313" key="4">
    <source>
        <dbReference type="EMBL" id="KAK2990064.1"/>
    </source>
</evidence>
<protein>
    <recommendedName>
        <fullName evidence="3">Small EDRK-rich factor-like N-terminal domain-containing protein</fullName>
    </recommendedName>
</protein>
<feature type="compositionally biased region" description="Basic and acidic residues" evidence="2">
    <location>
        <begin position="8"/>
        <end position="18"/>
    </location>
</feature>
<comment type="similarity">
    <text evidence="1">Belongs to the SERF family.</text>
</comment>
<proteinExistence type="inferred from homology"/>
<accession>A0AA88RI15</accession>
<evidence type="ECO:0000256" key="2">
    <source>
        <dbReference type="SAM" id="MobiDB-lite"/>
    </source>
</evidence>
<sequence length="127" mass="14484">MAWNMGFMERDRDRERAQARANSKVKQPKGDGLTPEQRRERDARALQEKAARKAAQANGGANNGGALVTNVHQKVEEQWKRKKRLPLFIGANDHEPSQTLKAKADRRIPLVINCFLKRMLPSLREDV</sequence>
<dbReference type="AlphaFoldDB" id="A0AA88RI15"/>
<dbReference type="Pfam" id="PF04419">
    <property type="entry name" value="SERF-like_N"/>
    <property type="match status" value="1"/>
</dbReference>
<dbReference type="PANTHER" id="PTHR13596:SF14">
    <property type="entry name" value="4F5 FAMILY PROTEIN"/>
    <property type="match status" value="1"/>
</dbReference>
<dbReference type="InterPro" id="IPR007513">
    <property type="entry name" value="SERF-like_N"/>
</dbReference>
<dbReference type="EMBL" id="JAVXUO010000674">
    <property type="protein sequence ID" value="KAK2990064.1"/>
    <property type="molecule type" value="Genomic_DNA"/>
</dbReference>